<dbReference type="InterPro" id="IPR036514">
    <property type="entry name" value="SGNH_hydro_sf"/>
</dbReference>
<dbReference type="PANTHER" id="PTHR30383:SF5">
    <property type="entry name" value="SGNH HYDROLASE-TYPE ESTERASE DOMAIN-CONTAINING PROTEIN"/>
    <property type="match status" value="1"/>
</dbReference>
<dbReference type="Gene3D" id="3.40.50.1110">
    <property type="entry name" value="SGNH hydrolase"/>
    <property type="match status" value="1"/>
</dbReference>
<sequence>MAPRRTFVVILAVCIGIVGIPAAAPGASSLVRNATLGGQSLTYVPMAELAKRRDPRWPTRIGWQGCPTPIWPTKLQEGSPGNGRRVLVVGDSLVRESRTKLMTLLKQSGWTPTVRCWGGKRLDWVSDQISRAKKLDQLPKTVIVVVGTNDMRWMSRPKTKARMRELVKQIGPRREILWVNTYSSGGDRFTRPKERWFNRQLRKVAREHDNLTIVNWSGIARARGVRFEDGLHYRPKGRRIMAEVIADALNRTAGTGNSEVGAPGA</sequence>
<dbReference type="PANTHER" id="PTHR30383">
    <property type="entry name" value="THIOESTERASE 1/PROTEASE 1/LYSOPHOSPHOLIPASE L1"/>
    <property type="match status" value="1"/>
</dbReference>
<protein>
    <submittedName>
        <fullName evidence="2">Unannotated protein</fullName>
    </submittedName>
</protein>
<reference evidence="2" key="1">
    <citation type="submission" date="2020-05" db="EMBL/GenBank/DDBJ databases">
        <authorList>
            <person name="Chiriac C."/>
            <person name="Salcher M."/>
            <person name="Ghai R."/>
            <person name="Kavagutti S V."/>
        </authorList>
    </citation>
    <scope>NUCLEOTIDE SEQUENCE</scope>
</reference>
<dbReference type="EMBL" id="CAEZYZ010000124">
    <property type="protein sequence ID" value="CAB4750517.1"/>
    <property type="molecule type" value="Genomic_DNA"/>
</dbReference>
<feature type="domain" description="SGNH hydrolase-type esterase" evidence="1">
    <location>
        <begin position="104"/>
        <end position="239"/>
    </location>
</feature>
<dbReference type="InterPro" id="IPR013830">
    <property type="entry name" value="SGNH_hydro"/>
</dbReference>
<accession>A0A6J6TVT4</accession>
<name>A0A6J6TVT4_9ZZZZ</name>
<dbReference type="InterPro" id="IPR051532">
    <property type="entry name" value="Ester_Hydrolysis_Enzymes"/>
</dbReference>
<organism evidence="2">
    <name type="scientific">freshwater metagenome</name>
    <dbReference type="NCBI Taxonomy" id="449393"/>
    <lineage>
        <taxon>unclassified sequences</taxon>
        <taxon>metagenomes</taxon>
        <taxon>ecological metagenomes</taxon>
    </lineage>
</organism>
<dbReference type="Pfam" id="PF13472">
    <property type="entry name" value="Lipase_GDSL_2"/>
    <property type="match status" value="1"/>
</dbReference>
<evidence type="ECO:0000259" key="1">
    <source>
        <dbReference type="Pfam" id="PF13472"/>
    </source>
</evidence>
<dbReference type="GO" id="GO:0004622">
    <property type="term" value="F:phosphatidylcholine lysophospholipase activity"/>
    <property type="evidence" value="ECO:0007669"/>
    <property type="project" value="TreeGrafter"/>
</dbReference>
<proteinExistence type="predicted"/>
<evidence type="ECO:0000313" key="2">
    <source>
        <dbReference type="EMBL" id="CAB4750517.1"/>
    </source>
</evidence>
<gene>
    <name evidence="2" type="ORF">UFOPK2810_00825</name>
</gene>
<dbReference type="SUPFAM" id="SSF52266">
    <property type="entry name" value="SGNH hydrolase"/>
    <property type="match status" value="1"/>
</dbReference>
<dbReference type="AlphaFoldDB" id="A0A6J6TVT4"/>